<dbReference type="AlphaFoldDB" id="A0A4V3DLE6"/>
<reference evidence="2 3" key="1">
    <citation type="submission" date="2019-03" db="EMBL/GenBank/DDBJ databases">
        <title>Genomic Encyclopedia of Type Strains, Phase IV (KMG-IV): sequencing the most valuable type-strain genomes for metagenomic binning, comparative biology and taxonomic classification.</title>
        <authorList>
            <person name="Goeker M."/>
        </authorList>
    </citation>
    <scope>NUCLEOTIDE SEQUENCE [LARGE SCALE GENOMIC DNA]</scope>
    <source>
        <strain evidence="2 3">DSM 21667</strain>
    </source>
</reference>
<dbReference type="EMBL" id="SNZH01000018">
    <property type="protein sequence ID" value="TDR38949.1"/>
    <property type="molecule type" value="Genomic_DNA"/>
</dbReference>
<sequence>MQANDDTPRSDSSNWREEGPQAIARGLQPDKEQAAMVDESLWLALNAWA</sequence>
<comment type="caution">
    <text evidence="2">The sequence shown here is derived from an EMBL/GenBank/DDBJ whole genome shotgun (WGS) entry which is preliminary data.</text>
</comment>
<evidence type="ECO:0000313" key="2">
    <source>
        <dbReference type="EMBL" id="TDR38949.1"/>
    </source>
</evidence>
<feature type="region of interest" description="Disordered" evidence="1">
    <location>
        <begin position="1"/>
        <end position="33"/>
    </location>
</feature>
<dbReference type="Proteomes" id="UP000295293">
    <property type="component" value="Unassembled WGS sequence"/>
</dbReference>
<feature type="compositionally biased region" description="Basic and acidic residues" evidence="1">
    <location>
        <begin position="1"/>
        <end position="19"/>
    </location>
</feature>
<evidence type="ECO:0000313" key="3">
    <source>
        <dbReference type="Proteomes" id="UP000295293"/>
    </source>
</evidence>
<keyword evidence="3" id="KW-1185">Reference proteome</keyword>
<evidence type="ECO:0000256" key="1">
    <source>
        <dbReference type="SAM" id="MobiDB-lite"/>
    </source>
</evidence>
<proteinExistence type="predicted"/>
<gene>
    <name evidence="2" type="ORF">DFR29_11892</name>
</gene>
<protein>
    <submittedName>
        <fullName evidence="2">Uncharacterized protein</fullName>
    </submittedName>
</protein>
<accession>A0A4V3DLE6</accession>
<name>A0A4V3DLE6_9GAMM</name>
<organism evidence="2 3">
    <name type="scientific">Tahibacter aquaticus</name>
    <dbReference type="NCBI Taxonomy" id="520092"/>
    <lineage>
        <taxon>Bacteria</taxon>
        <taxon>Pseudomonadati</taxon>
        <taxon>Pseudomonadota</taxon>
        <taxon>Gammaproteobacteria</taxon>
        <taxon>Lysobacterales</taxon>
        <taxon>Rhodanobacteraceae</taxon>
        <taxon>Tahibacter</taxon>
    </lineage>
</organism>
<dbReference type="RefSeq" id="WP_166654304.1">
    <property type="nucleotide sequence ID" value="NZ_SNZH01000018.1"/>
</dbReference>